<name>A0ABW0LKX8_9BACI</name>
<evidence type="ECO:0000313" key="3">
    <source>
        <dbReference type="Proteomes" id="UP001596147"/>
    </source>
</evidence>
<evidence type="ECO:0008006" key="4">
    <source>
        <dbReference type="Google" id="ProtNLM"/>
    </source>
</evidence>
<comment type="caution">
    <text evidence="2">The sequence shown here is derived from an EMBL/GenBank/DDBJ whole genome shotgun (WGS) entry which is preliminary data.</text>
</comment>
<dbReference type="Proteomes" id="UP001596147">
    <property type="component" value="Unassembled WGS sequence"/>
</dbReference>
<proteinExistence type="predicted"/>
<feature type="transmembrane region" description="Helical" evidence="1">
    <location>
        <begin position="139"/>
        <end position="157"/>
    </location>
</feature>
<feature type="transmembrane region" description="Helical" evidence="1">
    <location>
        <begin position="101"/>
        <end position="127"/>
    </location>
</feature>
<evidence type="ECO:0000256" key="1">
    <source>
        <dbReference type="SAM" id="Phobius"/>
    </source>
</evidence>
<protein>
    <recommendedName>
        <fullName evidence="4">EXPERA domain-containing protein</fullName>
    </recommendedName>
</protein>
<sequence>MMPLPQKFDQNEWFIIISLAVGIAIVILLPRRFPLSVTILMMVFAATVARTLDHLLAGPTIDVYNITDTGRYDLFDLITYTLYAPFAYIFVYIFDRFNIKGYWILLYLVFASLLGTLYEWLCVLFDVFNYKGWNIKYSYGFYLSTQPLTLLFFRYIMGKAEGKKG</sequence>
<feature type="transmembrane region" description="Helical" evidence="1">
    <location>
        <begin position="77"/>
        <end position="94"/>
    </location>
</feature>
<accession>A0ABW0LKX8</accession>
<keyword evidence="1" id="KW-0812">Transmembrane</keyword>
<feature type="transmembrane region" description="Helical" evidence="1">
    <location>
        <begin position="12"/>
        <end position="30"/>
    </location>
</feature>
<feature type="transmembrane region" description="Helical" evidence="1">
    <location>
        <begin position="37"/>
        <end position="57"/>
    </location>
</feature>
<gene>
    <name evidence="2" type="ORF">ACFPM4_12770</name>
</gene>
<dbReference type="EMBL" id="JBHSMC010000015">
    <property type="protein sequence ID" value="MFC5465617.1"/>
    <property type="molecule type" value="Genomic_DNA"/>
</dbReference>
<evidence type="ECO:0000313" key="2">
    <source>
        <dbReference type="EMBL" id="MFC5465617.1"/>
    </source>
</evidence>
<keyword evidence="1" id="KW-1133">Transmembrane helix</keyword>
<organism evidence="2 3">
    <name type="scientific">Lederbergia graminis</name>
    <dbReference type="NCBI Taxonomy" id="735518"/>
    <lineage>
        <taxon>Bacteria</taxon>
        <taxon>Bacillati</taxon>
        <taxon>Bacillota</taxon>
        <taxon>Bacilli</taxon>
        <taxon>Bacillales</taxon>
        <taxon>Bacillaceae</taxon>
        <taxon>Lederbergia</taxon>
    </lineage>
</organism>
<keyword evidence="3" id="KW-1185">Reference proteome</keyword>
<reference evidence="3" key="1">
    <citation type="journal article" date="2019" name="Int. J. Syst. Evol. Microbiol.">
        <title>The Global Catalogue of Microorganisms (GCM) 10K type strain sequencing project: providing services to taxonomists for standard genome sequencing and annotation.</title>
        <authorList>
            <consortium name="The Broad Institute Genomics Platform"/>
            <consortium name="The Broad Institute Genome Sequencing Center for Infectious Disease"/>
            <person name="Wu L."/>
            <person name="Ma J."/>
        </authorList>
    </citation>
    <scope>NUCLEOTIDE SEQUENCE [LARGE SCALE GENOMIC DNA]</scope>
    <source>
        <strain evidence="3">CGMCC 1.12237</strain>
    </source>
</reference>
<keyword evidence="1" id="KW-0472">Membrane</keyword>